<keyword evidence="2" id="KW-1185">Reference proteome</keyword>
<evidence type="ECO:0000313" key="1">
    <source>
        <dbReference type="EMBL" id="MBA8932196.1"/>
    </source>
</evidence>
<dbReference type="Proteomes" id="UP000517916">
    <property type="component" value="Unassembled WGS sequence"/>
</dbReference>
<reference evidence="1 2" key="1">
    <citation type="submission" date="2020-08" db="EMBL/GenBank/DDBJ databases">
        <title>Genomic Encyclopedia of Archaeal and Bacterial Type Strains, Phase II (KMG-II): from individual species to whole genera.</title>
        <authorList>
            <person name="Goeker M."/>
        </authorList>
    </citation>
    <scope>NUCLEOTIDE SEQUENCE [LARGE SCALE GENOMIC DNA]</scope>
    <source>
        <strain evidence="1 2">DSM 43850</strain>
    </source>
</reference>
<protein>
    <submittedName>
        <fullName evidence="1">Uncharacterized protein</fullName>
    </submittedName>
</protein>
<dbReference type="EMBL" id="JACJID010000011">
    <property type="protein sequence ID" value="MBA8932196.1"/>
    <property type="molecule type" value="Genomic_DNA"/>
</dbReference>
<accession>A0ABR6BZX4</accession>
<organism evidence="1 2">
    <name type="scientific">Kutzneria viridogrisea</name>
    <dbReference type="NCBI Taxonomy" id="47990"/>
    <lineage>
        <taxon>Bacteria</taxon>
        <taxon>Bacillati</taxon>
        <taxon>Actinomycetota</taxon>
        <taxon>Actinomycetes</taxon>
        <taxon>Pseudonocardiales</taxon>
        <taxon>Pseudonocardiaceae</taxon>
        <taxon>Kutzneria</taxon>
    </lineage>
</organism>
<evidence type="ECO:0000313" key="2">
    <source>
        <dbReference type="Proteomes" id="UP000517916"/>
    </source>
</evidence>
<gene>
    <name evidence="1" type="ORF">BC739_009455</name>
</gene>
<proteinExistence type="predicted"/>
<sequence length="129" mass="14515">MTEHHRQREGWLLDWREEIAAVHAYATVPVHPHDVVRIAAEHVVPRLGAALTAQAREARRLQLDAREMAEDCARRGLDDHRDLHLTSNLAWGARTLLTVGLGVHLGLDHQHATWLAEALSGFDLPRRPA</sequence>
<dbReference type="RefSeq" id="WP_182840715.1">
    <property type="nucleotide sequence ID" value="NZ_BAAABQ010000090.1"/>
</dbReference>
<name>A0ABR6BZX4_9PSEU</name>
<comment type="caution">
    <text evidence="1">The sequence shown here is derived from an EMBL/GenBank/DDBJ whole genome shotgun (WGS) entry which is preliminary data.</text>
</comment>